<dbReference type="SMART" id="SM00833">
    <property type="entry name" value="CobW_C"/>
    <property type="match status" value="1"/>
</dbReference>
<feature type="region of interest" description="Disordered" evidence="1">
    <location>
        <begin position="385"/>
        <end position="404"/>
    </location>
</feature>
<sequence length="404" mass="45866">MNSTKIPVTVLSGYLGAGKTTLLNHVLNNRQGLKVAVIVNDLSEVNIDAELVKSGGGLSRTEEKLVEMSNGCICCTLREDLLREVERLAKENRFDYILIESTGVGEPVPVAQTFSYMDEEQGIDLSAFCRLDCMVTVVDAYRFWHDFSSGESLLERQEAAHEDDTRDVVELLISQIEFCDVLILNKCDMVEEDDLRELEQVLRTLQPRAKLIRSEFGAVDPKQILNTGYFNFEQASESAGWIQELNKEYHTPETDEYGISSFVYERSKPFHTERLTCWMEEWPAEIVRAKGMVWLATRNDMAQSLSQAGPSIQFGPAGLWVAALPEAEKVQMMKDNPEIGSKWHPEFGDRISQIVFIGIDLQPQRIAETLDSCLLTDEEMKEDWSRLQDELPNTNPEQPKLFAR</sequence>
<organism evidence="3 4">
    <name type="scientific">Paenibacillus allorhizosphaerae</name>
    <dbReference type="NCBI Taxonomy" id="2849866"/>
    <lineage>
        <taxon>Bacteria</taxon>
        <taxon>Bacillati</taxon>
        <taxon>Bacillota</taxon>
        <taxon>Bacilli</taxon>
        <taxon>Bacillales</taxon>
        <taxon>Paenibacillaceae</taxon>
        <taxon>Paenibacillus</taxon>
    </lineage>
</organism>
<evidence type="ECO:0000259" key="2">
    <source>
        <dbReference type="SMART" id="SM00833"/>
    </source>
</evidence>
<evidence type="ECO:0000313" key="3">
    <source>
        <dbReference type="EMBL" id="CAG7648509.1"/>
    </source>
</evidence>
<name>A0ABM8VLE6_9BACL</name>
<dbReference type="RefSeq" id="WP_218100514.1">
    <property type="nucleotide sequence ID" value="NZ_CAJVCE010000012.1"/>
</dbReference>
<dbReference type="EMBL" id="CAJVCE010000012">
    <property type="protein sequence ID" value="CAG7648509.1"/>
    <property type="molecule type" value="Genomic_DNA"/>
</dbReference>
<gene>
    <name evidence="3" type="primary">yciC_2</name>
    <name evidence="3" type="ORF">PAECIP111802_04228</name>
</gene>
<feature type="domain" description="CobW C-terminal" evidence="2">
    <location>
        <begin position="259"/>
        <end position="374"/>
    </location>
</feature>
<dbReference type="InterPro" id="IPR011629">
    <property type="entry name" value="CobW-like_C"/>
</dbReference>
<evidence type="ECO:0000313" key="4">
    <source>
        <dbReference type="Proteomes" id="UP000730618"/>
    </source>
</evidence>
<reference evidence="3 4" key="1">
    <citation type="submission" date="2021-06" db="EMBL/GenBank/DDBJ databases">
        <authorList>
            <person name="Criscuolo A."/>
        </authorList>
    </citation>
    <scope>NUCLEOTIDE SEQUENCE [LARGE SCALE GENOMIC DNA]</scope>
    <source>
        <strain evidence="4">CIP 111802</strain>
    </source>
</reference>
<proteinExistence type="predicted"/>
<keyword evidence="4" id="KW-1185">Reference proteome</keyword>
<dbReference type="PANTHER" id="PTHR43603">
    <property type="entry name" value="COBW DOMAIN-CONTAINING PROTEIN DDB_G0274527"/>
    <property type="match status" value="1"/>
</dbReference>
<protein>
    <submittedName>
        <fullName evidence="3">Metal chaperone YciC</fullName>
    </submittedName>
</protein>
<evidence type="ECO:0000256" key="1">
    <source>
        <dbReference type="SAM" id="MobiDB-lite"/>
    </source>
</evidence>
<dbReference type="CDD" id="cd03112">
    <property type="entry name" value="CobW-like"/>
    <property type="match status" value="1"/>
</dbReference>
<dbReference type="Pfam" id="PF07683">
    <property type="entry name" value="CobW_C"/>
    <property type="match status" value="1"/>
</dbReference>
<dbReference type="PANTHER" id="PTHR43603:SF3">
    <property type="entry name" value="ZINC CHAPERONE YCIC"/>
    <property type="match status" value="1"/>
</dbReference>
<dbReference type="Pfam" id="PF02492">
    <property type="entry name" value="cobW"/>
    <property type="match status" value="1"/>
</dbReference>
<accession>A0ABM8VLE6</accession>
<comment type="caution">
    <text evidence="3">The sequence shown here is derived from an EMBL/GenBank/DDBJ whole genome shotgun (WGS) entry which is preliminary data.</text>
</comment>
<dbReference type="InterPro" id="IPR003495">
    <property type="entry name" value="CobW/HypB/UreG_nucleotide-bd"/>
</dbReference>
<dbReference type="InterPro" id="IPR051927">
    <property type="entry name" value="Zn_Chap_cDPG_Synth"/>
</dbReference>
<dbReference type="Proteomes" id="UP000730618">
    <property type="component" value="Unassembled WGS sequence"/>
</dbReference>